<protein>
    <submittedName>
        <fullName evidence="1">Uncharacterized protein</fullName>
    </submittedName>
</protein>
<keyword evidence="2" id="KW-1185">Reference proteome</keyword>
<reference evidence="1" key="1">
    <citation type="journal article" date="2020" name="bioRxiv">
        <title>Comparative genomics of Chlamydomonas.</title>
        <authorList>
            <person name="Craig R.J."/>
            <person name="Hasan A.R."/>
            <person name="Ness R.W."/>
            <person name="Keightley P.D."/>
        </authorList>
    </citation>
    <scope>NUCLEOTIDE SEQUENCE</scope>
    <source>
        <strain evidence="1">CCAP 11/70</strain>
    </source>
</reference>
<dbReference type="EMBL" id="JAEHOE010000003">
    <property type="protein sequence ID" value="KAG2500859.1"/>
    <property type="molecule type" value="Genomic_DNA"/>
</dbReference>
<comment type="caution">
    <text evidence="1">The sequence shown here is derived from an EMBL/GenBank/DDBJ whole genome shotgun (WGS) entry which is preliminary data.</text>
</comment>
<organism evidence="1 2">
    <name type="scientific">Edaphochlamys debaryana</name>
    <dbReference type="NCBI Taxonomy" id="47281"/>
    <lineage>
        <taxon>Eukaryota</taxon>
        <taxon>Viridiplantae</taxon>
        <taxon>Chlorophyta</taxon>
        <taxon>core chlorophytes</taxon>
        <taxon>Chlorophyceae</taxon>
        <taxon>CS clade</taxon>
        <taxon>Chlamydomonadales</taxon>
        <taxon>Chlamydomonadales incertae sedis</taxon>
        <taxon>Edaphochlamys</taxon>
    </lineage>
</organism>
<dbReference type="AlphaFoldDB" id="A0A836C6F2"/>
<sequence length="66" mass="6257">MQIHDGNTLDGDNNCTAAAQNAGKAPCCAGAGNSGCGNRGSVCDLTITIPNPSAAAAAKPATSAPA</sequence>
<dbReference type="Proteomes" id="UP000612055">
    <property type="component" value="Unassembled WGS sequence"/>
</dbReference>
<proteinExistence type="predicted"/>
<evidence type="ECO:0000313" key="1">
    <source>
        <dbReference type="EMBL" id="KAG2500859.1"/>
    </source>
</evidence>
<gene>
    <name evidence="1" type="ORF">HYH03_001620</name>
</gene>
<accession>A0A836C6F2</accession>
<evidence type="ECO:0000313" key="2">
    <source>
        <dbReference type="Proteomes" id="UP000612055"/>
    </source>
</evidence>
<name>A0A836C6F2_9CHLO</name>